<feature type="repeat" description="WD" evidence="1">
    <location>
        <begin position="773"/>
        <end position="806"/>
    </location>
</feature>
<dbReference type="GO" id="GO:0017070">
    <property type="term" value="F:U6 snRNA binding"/>
    <property type="evidence" value="ECO:0007669"/>
    <property type="project" value="TreeGrafter"/>
</dbReference>
<evidence type="ECO:0000313" key="3">
    <source>
        <dbReference type="EMBL" id="CAD8192231.1"/>
    </source>
</evidence>
<dbReference type="EMBL" id="CAJJDO010000101">
    <property type="protein sequence ID" value="CAD8192231.1"/>
    <property type="molecule type" value="Genomic_DNA"/>
</dbReference>
<keyword evidence="4" id="KW-1185">Reference proteome</keyword>
<accession>A0A8S1WU32</accession>
<dbReference type="CDD" id="cd00200">
    <property type="entry name" value="WD40"/>
    <property type="match status" value="1"/>
</dbReference>
<dbReference type="FunFam" id="4.10.280.110:FF:000015">
    <property type="entry name" value="WD40-repeat-containing domain protein"/>
    <property type="match status" value="1"/>
</dbReference>
<dbReference type="Pfam" id="PF00400">
    <property type="entry name" value="WD40"/>
    <property type="match status" value="6"/>
</dbReference>
<feature type="domain" description="Pre-mRNA processing factor 4 (PRP4)-like" evidence="2">
    <location>
        <begin position="418"/>
        <end position="470"/>
    </location>
</feature>
<dbReference type="OrthoDB" id="540662at2759"/>
<dbReference type="Pfam" id="PF04157">
    <property type="entry name" value="EAP30"/>
    <property type="match status" value="1"/>
</dbReference>
<dbReference type="GO" id="GO:0000398">
    <property type="term" value="P:mRNA splicing, via spliceosome"/>
    <property type="evidence" value="ECO:0007669"/>
    <property type="project" value="TreeGrafter"/>
</dbReference>
<dbReference type="Proteomes" id="UP000689195">
    <property type="component" value="Unassembled WGS sequence"/>
</dbReference>
<sequence length="848" mass="97366">MEQSLFFLSAEMTAMKAFNEKTLSIYQNMQFLDKKLKMKIPKLNLAITTHRLIFTNHTNIDQLTVNDVKFVYFVIPLQHVKTIQPKTGFLSSKIDHINIETNLGEIALYGDNLEGPLLQIKGSIEKKEWLQVQEQQQTQSVYRGMKSEIEKKEKQTQQTIDTVQSTFKGGFEELFKNATELKEISQYIKQNIKKGENNEIDEILSKIGQSRLDKTEDQFYEKLADQVYKLCVELFPKMGGIISLLDVYYYFNKKRNSDLVSPEEILKAGLQFQKLNYQAKVERYDGISVIESTQYNSDKDYENTLGKYISYEIGLTAEQLAKKLGISVMICKIKLKNAINQGKVCVDNRIEERQRVTDNLSQISQLSTRAPTIINQQQESLPFISYTTENVDRQQKQQEENERKQKLMAEARKLMVPTQESQIKSQLRQLGQPVTYFGENAADRRQRLRTLLTDHLMQYGRLPQFFKQQNNHNMGNLENEYFLYEGVEQLRAARIEIAKLSLHNAALRVEKLRLRRLTVDALQEDQEVLEEMQKVNHFAIQMSQFGDSSGISRSTISPNQQYLATAGGSGECKLWDIQTASLKSSFLGHLTKCHSIAFHPQSLLTLSPQSFANVATASADLSIRLWTLDLEQQEVENLGMLQKSIVLKGHEDRINKVIFHQDGKRLISMGFDKTWRLWDIETQTELMVQTGHSRAIYSGALHPDGSLLFTGDLGGFGMAWDLRIGKGILPFVGHVKGILASDFSMNGYHIATGGDDNFIRIWDIRRRNVIEKIPAHIKLVSDLKFQPNYSKFLISASYDGNIKFWNSRDWSLHSVYETSDTKHTSVCITDDIKTMISTGLDRKFVIWQ</sequence>
<dbReference type="AlphaFoldDB" id="A0A8S1WU32"/>
<dbReference type="PANTHER" id="PTHR19846">
    <property type="entry name" value="WD40 REPEAT PROTEIN"/>
    <property type="match status" value="1"/>
</dbReference>
<dbReference type="PROSITE" id="PS00678">
    <property type="entry name" value="WD_REPEATS_1"/>
    <property type="match status" value="2"/>
</dbReference>
<protein>
    <recommendedName>
        <fullName evidence="2">Pre-mRNA processing factor 4 (PRP4)-like domain-containing protein</fullName>
    </recommendedName>
</protein>
<name>A0A8S1WU32_9CILI</name>
<dbReference type="PANTHER" id="PTHR19846:SF0">
    <property type="entry name" value="PRE-MRNA PROCESSING FACTOR 4"/>
    <property type="match status" value="1"/>
</dbReference>
<dbReference type="SMART" id="SM00500">
    <property type="entry name" value="SFM"/>
    <property type="match status" value="1"/>
</dbReference>
<evidence type="ECO:0000256" key="1">
    <source>
        <dbReference type="PROSITE-ProRule" id="PRU00221"/>
    </source>
</evidence>
<feature type="repeat" description="WD" evidence="1">
    <location>
        <begin position="731"/>
        <end position="772"/>
    </location>
</feature>
<comment type="caution">
    <text evidence="3">The sequence shown here is derived from an EMBL/GenBank/DDBJ whole genome shotgun (WGS) entry which is preliminary data.</text>
</comment>
<feature type="repeat" description="WD" evidence="1">
    <location>
        <begin position="647"/>
        <end position="688"/>
    </location>
</feature>
<dbReference type="InterPro" id="IPR040608">
    <property type="entry name" value="Snf8/Vps36"/>
</dbReference>
<dbReference type="PROSITE" id="PS50294">
    <property type="entry name" value="WD_REPEATS_REGION"/>
    <property type="match status" value="3"/>
</dbReference>
<feature type="repeat" description="WD" evidence="1">
    <location>
        <begin position="689"/>
        <end position="730"/>
    </location>
</feature>
<dbReference type="Pfam" id="PF08799">
    <property type="entry name" value="PRP4"/>
    <property type="match status" value="1"/>
</dbReference>
<dbReference type="GO" id="GO:0030621">
    <property type="term" value="F:U4 snRNA binding"/>
    <property type="evidence" value="ECO:0007669"/>
    <property type="project" value="TreeGrafter"/>
</dbReference>
<dbReference type="GO" id="GO:0046540">
    <property type="term" value="C:U4/U6 x U5 tri-snRNP complex"/>
    <property type="evidence" value="ECO:0007669"/>
    <property type="project" value="TreeGrafter"/>
</dbReference>
<evidence type="ECO:0000313" key="4">
    <source>
        <dbReference type="Proteomes" id="UP000689195"/>
    </source>
</evidence>
<gene>
    <name evidence="3" type="ORF">PPENT_87.1.T1010037</name>
</gene>
<keyword evidence="1" id="KW-0853">WD repeat</keyword>
<dbReference type="SMART" id="SM00320">
    <property type="entry name" value="WD40"/>
    <property type="match status" value="7"/>
</dbReference>
<reference evidence="3" key="1">
    <citation type="submission" date="2021-01" db="EMBL/GenBank/DDBJ databases">
        <authorList>
            <consortium name="Genoscope - CEA"/>
            <person name="William W."/>
        </authorList>
    </citation>
    <scope>NUCLEOTIDE SEQUENCE</scope>
</reference>
<dbReference type="PROSITE" id="PS50082">
    <property type="entry name" value="WD_REPEATS_2"/>
    <property type="match status" value="5"/>
</dbReference>
<dbReference type="InterPro" id="IPR019775">
    <property type="entry name" value="WD40_repeat_CS"/>
</dbReference>
<proteinExistence type="predicted"/>
<dbReference type="InterPro" id="IPR001680">
    <property type="entry name" value="WD40_rpt"/>
</dbReference>
<feature type="repeat" description="WD" evidence="1">
    <location>
        <begin position="544"/>
        <end position="585"/>
    </location>
</feature>
<dbReference type="InterPro" id="IPR014906">
    <property type="entry name" value="PRP4-like"/>
</dbReference>
<organism evidence="3 4">
    <name type="scientific">Paramecium pentaurelia</name>
    <dbReference type="NCBI Taxonomy" id="43138"/>
    <lineage>
        <taxon>Eukaryota</taxon>
        <taxon>Sar</taxon>
        <taxon>Alveolata</taxon>
        <taxon>Ciliophora</taxon>
        <taxon>Intramacronucleata</taxon>
        <taxon>Oligohymenophorea</taxon>
        <taxon>Peniculida</taxon>
        <taxon>Parameciidae</taxon>
        <taxon>Paramecium</taxon>
    </lineage>
</organism>
<evidence type="ECO:0000259" key="2">
    <source>
        <dbReference type="SMART" id="SM00500"/>
    </source>
</evidence>